<dbReference type="EMBL" id="WOWS01000002">
    <property type="protein sequence ID" value="MUU78132.1"/>
    <property type="molecule type" value="Genomic_DNA"/>
</dbReference>
<sequence>MITLLRKHLTILTYHKVVYKHFLITRFNLRNPKWVADKKNAPILTDQWHDNRFKLFNDFCFESVNNQTNKNFQWLVFFDTTTPQKYRDIIDSFKSRMDNFYPIYIDGMDLYLPSIKDYISNFNEEYIITSRLDNDDCISKYYIEEVQKRFNKQHFMAIDFIDGYSLQIKPNVKIGKRIDQYSPFISLIEKNDNPKTVWSASHSHWKREKNVQFVRHVNLWTAVSHLENKVNGFGGYGKVNIDDYLNTFIISKNQQDYIKQHIIPANNFEYYNFKMRLKSHFNYQYKNLKKALGVYKYK</sequence>
<organism evidence="1 2">
    <name type="scientific">Winogradskyella endarachnes</name>
    <dbReference type="NCBI Taxonomy" id="2681965"/>
    <lineage>
        <taxon>Bacteria</taxon>
        <taxon>Pseudomonadati</taxon>
        <taxon>Bacteroidota</taxon>
        <taxon>Flavobacteriia</taxon>
        <taxon>Flavobacteriales</taxon>
        <taxon>Flavobacteriaceae</taxon>
        <taxon>Winogradskyella</taxon>
    </lineage>
</organism>
<proteinExistence type="predicted"/>
<protein>
    <recommendedName>
        <fullName evidence="3">Rhamnosyl transferase</fullName>
    </recommendedName>
</protein>
<evidence type="ECO:0000313" key="2">
    <source>
        <dbReference type="Proteomes" id="UP000478208"/>
    </source>
</evidence>
<dbReference type="InterPro" id="IPR021466">
    <property type="entry name" value="Put_rhamnosyl_transferase"/>
</dbReference>
<evidence type="ECO:0000313" key="1">
    <source>
        <dbReference type="EMBL" id="MUU78132.1"/>
    </source>
</evidence>
<keyword evidence="2" id="KW-1185">Reference proteome</keyword>
<dbReference type="Proteomes" id="UP000478208">
    <property type="component" value="Unassembled WGS sequence"/>
</dbReference>
<name>A0A6L6UB38_9FLAO</name>
<dbReference type="Pfam" id="PF11316">
    <property type="entry name" value="Rhamno_transf"/>
    <property type="match status" value="1"/>
</dbReference>
<accession>A0A6L6UB38</accession>
<reference evidence="1 2" key="1">
    <citation type="submission" date="2019-12" db="EMBL/GenBank/DDBJ databases">
        <authorList>
            <person name="Li J."/>
        </authorList>
    </citation>
    <scope>NUCLEOTIDE SEQUENCE [LARGE SCALE GENOMIC DNA]</scope>
    <source>
        <strain evidence="1 2">HL2-2</strain>
    </source>
</reference>
<comment type="caution">
    <text evidence="1">The sequence shown here is derived from an EMBL/GenBank/DDBJ whole genome shotgun (WGS) entry which is preliminary data.</text>
</comment>
<gene>
    <name evidence="1" type="ORF">GN138_06720</name>
</gene>
<dbReference type="AlphaFoldDB" id="A0A6L6UB38"/>
<evidence type="ECO:0008006" key="3">
    <source>
        <dbReference type="Google" id="ProtNLM"/>
    </source>
</evidence>